<dbReference type="InterPro" id="IPR036875">
    <property type="entry name" value="Znf_CCHC_sf"/>
</dbReference>
<dbReference type="SUPFAM" id="SSF50630">
    <property type="entry name" value="Acid proteases"/>
    <property type="match status" value="1"/>
</dbReference>
<evidence type="ECO:0000256" key="1">
    <source>
        <dbReference type="PROSITE-ProRule" id="PRU00047"/>
    </source>
</evidence>
<dbReference type="InterPro" id="IPR021109">
    <property type="entry name" value="Peptidase_aspartic_dom_sf"/>
</dbReference>
<dbReference type="GO" id="GO:0008270">
    <property type="term" value="F:zinc ion binding"/>
    <property type="evidence" value="ECO:0007669"/>
    <property type="project" value="UniProtKB-KW"/>
</dbReference>
<dbReference type="Gene3D" id="4.10.60.10">
    <property type="entry name" value="Zinc finger, CCHC-type"/>
    <property type="match status" value="1"/>
</dbReference>
<dbReference type="SMART" id="SM00343">
    <property type="entry name" value="ZnF_C2HC"/>
    <property type="match status" value="2"/>
</dbReference>
<dbReference type="AlphaFoldDB" id="A0A2S2PUW5"/>
<evidence type="ECO:0000259" key="3">
    <source>
        <dbReference type="PROSITE" id="PS50158"/>
    </source>
</evidence>
<proteinExistence type="predicted"/>
<dbReference type="InterPro" id="IPR001878">
    <property type="entry name" value="Znf_CCHC"/>
</dbReference>
<organism evidence="4">
    <name type="scientific">Sipha flava</name>
    <name type="common">yellow sugarcane aphid</name>
    <dbReference type="NCBI Taxonomy" id="143950"/>
    <lineage>
        <taxon>Eukaryota</taxon>
        <taxon>Metazoa</taxon>
        <taxon>Ecdysozoa</taxon>
        <taxon>Arthropoda</taxon>
        <taxon>Hexapoda</taxon>
        <taxon>Insecta</taxon>
        <taxon>Pterygota</taxon>
        <taxon>Neoptera</taxon>
        <taxon>Paraneoptera</taxon>
        <taxon>Hemiptera</taxon>
        <taxon>Sternorrhyncha</taxon>
        <taxon>Aphidomorpha</taxon>
        <taxon>Aphidoidea</taxon>
        <taxon>Aphididae</taxon>
        <taxon>Sipha</taxon>
    </lineage>
</organism>
<keyword evidence="1" id="KW-0479">Metal-binding</keyword>
<dbReference type="GO" id="GO:0003676">
    <property type="term" value="F:nucleic acid binding"/>
    <property type="evidence" value="ECO:0007669"/>
    <property type="project" value="InterPro"/>
</dbReference>
<dbReference type="EMBL" id="GGMS01000102">
    <property type="protein sequence ID" value="MBY69305.1"/>
    <property type="molecule type" value="Transcribed_RNA"/>
</dbReference>
<feature type="region of interest" description="Disordered" evidence="2">
    <location>
        <begin position="1"/>
        <end position="33"/>
    </location>
</feature>
<feature type="compositionally biased region" description="Polar residues" evidence="2">
    <location>
        <begin position="21"/>
        <end position="30"/>
    </location>
</feature>
<dbReference type="OrthoDB" id="6628279at2759"/>
<name>A0A2S2PUW5_9HEMI</name>
<feature type="compositionally biased region" description="Low complexity" evidence="2">
    <location>
        <begin position="335"/>
        <end position="353"/>
    </location>
</feature>
<gene>
    <name evidence="4" type="primary">POL_12</name>
    <name evidence="4" type="ORF">g.179467</name>
</gene>
<dbReference type="CDD" id="cd00303">
    <property type="entry name" value="retropepsin_like"/>
    <property type="match status" value="1"/>
</dbReference>
<dbReference type="PROSITE" id="PS50158">
    <property type="entry name" value="ZF_CCHC"/>
    <property type="match status" value="1"/>
</dbReference>
<evidence type="ECO:0000256" key="2">
    <source>
        <dbReference type="SAM" id="MobiDB-lite"/>
    </source>
</evidence>
<accession>A0A2S2PUW5</accession>
<dbReference type="Gene3D" id="2.30.30.850">
    <property type="match status" value="1"/>
</dbReference>
<sequence length="727" mass="83176">MHTRSKSEKNKVIEKPESGDSVLTDTLNSESRGESSRDLIDLNKTFIEINMANQLDFITALRFIPEFAGGSETDLAFFISKCDFVFSKIPDISKPDILAAVLTQLKGKAFEAVRYREITTWEELKVHLKTIFGTSHSVQYLQGQLSSMKQNHLELIKDFAQRIEKTYHELTSASTLNKSAAEAKIIAQTIQSQALNVFISGVEQSIQIILLARNITSFEEAILIAMEHENTFRKSDNLMNNNRNNRNNFKNNFKSNNNKFINKTNFDKSAIKCYRCDKMGHYANECRTPEQYIKKKPDIKREYTGHVKFCKYCKLKNHDISECRKLKEKIKAEGDPSGSSGSSESSENSAGTSKMRSVGDIKNNIRVMIPIKAEHIICRAKDFLCESKFLIDSGAEMNVIKISTLKEHVMVNEDEKRFIKGISETKVLTIGTTTVEIFIKNQTFNVKFDIVKDDFPLPKAGILGVEFLKNNKAIMDWDKEVLIIPEPIEENKVESIIIPARSNCVLQIKSDEIINSNVVAMKKHALNENVIIANSLSPVKDNKIIGNIINISEDLFVIDELTTSHLNWEPYTDNIFLINNTNERETKGGQSGRIKLLNESIKTEHLNTEEKQNIISICREYSDKFYLEGDYLTATDIVTNKIAWENLIKKKQINKEYHDKNLHEIKINVGDKVLIKEHDKRNTLSRNWTGPYEVLEIHDNENITVNKGRKGYRIHINNVKLFYETEL</sequence>
<dbReference type="SUPFAM" id="SSF57756">
    <property type="entry name" value="Retrovirus zinc finger-like domains"/>
    <property type="match status" value="1"/>
</dbReference>
<evidence type="ECO:0000313" key="4">
    <source>
        <dbReference type="EMBL" id="MBY69305.1"/>
    </source>
</evidence>
<keyword evidence="1" id="KW-0862">Zinc</keyword>
<feature type="compositionally biased region" description="Basic and acidic residues" evidence="2">
    <location>
        <begin position="1"/>
        <end position="18"/>
    </location>
</feature>
<dbReference type="Gene3D" id="2.40.70.10">
    <property type="entry name" value="Acid Proteases"/>
    <property type="match status" value="1"/>
</dbReference>
<feature type="domain" description="CCHC-type" evidence="3">
    <location>
        <begin position="272"/>
        <end position="287"/>
    </location>
</feature>
<dbReference type="Pfam" id="PF00098">
    <property type="entry name" value="zf-CCHC"/>
    <property type="match status" value="1"/>
</dbReference>
<protein>
    <submittedName>
        <fullName evidence="4">Retrovirus-related Pol polyprotein</fullName>
    </submittedName>
</protein>
<reference evidence="4" key="1">
    <citation type="submission" date="2018-04" db="EMBL/GenBank/DDBJ databases">
        <title>Transcriptome assembly of Sipha flava.</title>
        <authorList>
            <person name="Scully E.D."/>
            <person name="Geib S.M."/>
            <person name="Palmer N.A."/>
            <person name="Koch K."/>
            <person name="Bradshaw J."/>
            <person name="Heng-Moss T."/>
            <person name="Sarath G."/>
        </authorList>
    </citation>
    <scope>NUCLEOTIDE SEQUENCE</scope>
</reference>
<keyword evidence="1" id="KW-0863">Zinc-finger</keyword>
<feature type="region of interest" description="Disordered" evidence="2">
    <location>
        <begin position="331"/>
        <end position="356"/>
    </location>
</feature>